<feature type="compositionally biased region" description="Polar residues" evidence="23">
    <location>
        <begin position="1657"/>
        <end position="1668"/>
    </location>
</feature>
<evidence type="ECO:0000256" key="1">
    <source>
        <dbReference type="ARBA" id="ARBA00001966"/>
    </source>
</evidence>
<evidence type="ECO:0000256" key="22">
    <source>
        <dbReference type="PROSITE-ProRule" id="PRU00959"/>
    </source>
</evidence>
<dbReference type="Gene3D" id="2.40.30.270">
    <property type="match status" value="1"/>
</dbReference>
<feature type="region of interest" description="Disordered" evidence="23">
    <location>
        <begin position="1"/>
        <end position="116"/>
    </location>
</feature>
<dbReference type="InterPro" id="IPR045055">
    <property type="entry name" value="DNA2/NAM7-like"/>
</dbReference>
<comment type="catalytic activity">
    <reaction evidence="21">
        <text>ATP + H2O = ADP + phosphate + H(+)</text>
        <dbReference type="Rhea" id="RHEA:13065"/>
        <dbReference type="ChEBI" id="CHEBI:15377"/>
        <dbReference type="ChEBI" id="CHEBI:15378"/>
        <dbReference type="ChEBI" id="CHEBI:30616"/>
        <dbReference type="ChEBI" id="CHEBI:43474"/>
        <dbReference type="ChEBI" id="CHEBI:456216"/>
        <dbReference type="EC" id="3.6.4.12"/>
    </reaction>
</comment>
<comment type="similarity">
    <text evidence="4">Belongs to the DNA2/NAM7 helicase family.</text>
</comment>
<dbReference type="InterPro" id="IPR041677">
    <property type="entry name" value="DNA2/NAM7_AAA_11"/>
</dbReference>
<dbReference type="GO" id="GO:0003677">
    <property type="term" value="F:DNA binding"/>
    <property type="evidence" value="ECO:0007669"/>
    <property type="project" value="UniProtKB-KW"/>
</dbReference>
<dbReference type="GO" id="GO:0005634">
    <property type="term" value="C:nucleus"/>
    <property type="evidence" value="ECO:0007669"/>
    <property type="project" value="UniProtKB-SubCell"/>
</dbReference>
<feature type="domain" description="DNA replication factor Dna2 N-terminal" evidence="24">
    <location>
        <begin position="680"/>
        <end position="791"/>
    </location>
</feature>
<dbReference type="OrthoDB" id="6513042at2759"/>
<dbReference type="InterPro" id="IPR029063">
    <property type="entry name" value="SAM-dependent_MTases_sf"/>
</dbReference>
<keyword evidence="29" id="KW-1185">Reference proteome</keyword>
<dbReference type="CDD" id="cd22318">
    <property type="entry name" value="DNA2_N-like"/>
    <property type="match status" value="1"/>
</dbReference>
<dbReference type="InterPro" id="IPR047187">
    <property type="entry name" value="SF1_C_Upf1"/>
</dbReference>
<feature type="domain" description="DNA2/NAM7 helicase-like C-terminal" evidence="26">
    <location>
        <begin position="1394"/>
        <end position="1612"/>
    </location>
</feature>
<keyword evidence="19" id="KW-0539">Nucleus</keyword>
<feature type="region of interest" description="Disordered" evidence="23">
    <location>
        <begin position="328"/>
        <end position="398"/>
    </location>
</feature>
<dbReference type="GO" id="GO:0046872">
    <property type="term" value="F:metal ion binding"/>
    <property type="evidence" value="ECO:0007669"/>
    <property type="project" value="UniProtKB-KW"/>
</dbReference>
<evidence type="ECO:0000313" key="29">
    <source>
        <dbReference type="Proteomes" id="UP000309340"/>
    </source>
</evidence>
<organism evidence="28 29">
    <name type="scientific">Friedmanniomyces simplex</name>
    <dbReference type="NCBI Taxonomy" id="329884"/>
    <lineage>
        <taxon>Eukaryota</taxon>
        <taxon>Fungi</taxon>
        <taxon>Dikarya</taxon>
        <taxon>Ascomycota</taxon>
        <taxon>Pezizomycotina</taxon>
        <taxon>Dothideomycetes</taxon>
        <taxon>Dothideomycetidae</taxon>
        <taxon>Mycosphaerellales</taxon>
        <taxon>Teratosphaeriaceae</taxon>
        <taxon>Friedmanniomyces</taxon>
    </lineage>
</organism>
<sequence>MASRTKSFFEEGHKAKQKPGQWHRGHSNKQPLNERDPNAALAKPAIPATSQSKTKLKAFQFAPTRPEQDEEAPVQADASEEQDKSVAPVDDMTSNIQGNSSSAPEKSAGPATSSQAAAGLSALIPQLPHANTFPCTPGARLALEDLIGNFDENVRKPPKPECSPEEQLGWIPNSSSTLLTPHRKRKRAKSSSPSCPATSSQRQEASMFFVANGTQGEKRTPDADPTKALWQTYGAGKDTEGALKLPDFSHLVAQASPRPIETPVKSAGFRRWASTGNDWPTCKNKRRRMDSRTSVGVWRDEQQTDANGKSKVAEMVEKIQETLATQKLAHATSKEPAETDAPSSSSPLPETTEASHAVNMSPLQVKQQPPVWPKPTDTARMPQAAVTAATARNIPSDGPVLERNAALVLQTASDVVKPTPLHLQSKAPLPAYKRPSISRTTSSSGRRYPTKQPSQPPPPAPAPVINDIDEFGDDFDLTAEDLDELASQVPLDQRPLYAIPPHPNPPAPQPMFVSQPLQASRAAIIPDDESDDEFGGDDLDADVLAQAEFSATQAPAKSLQPLKCSDTVSGLQRFKVKQIVDGEYTNAKGRRCPEKLLMAESERLRKTVAITLRDSWTTTAVSLGDVVHVAELPHRKAEANPSRDPVGQHTISDVEASAFLIVHPDHMLSATTVADSFDYLHEVFQQALSANQWDAAFLADVVTSTIQTHVEGLWELGMRDTVLATEEVTAKMGEVAPWARIFVAEQPSEVSLVDDKQGEKVWMSISKLIAVEEHVWSPRYGLKGNIDATIQSTVIDHPKEPAKKVVAPFEVKTGRTTQSPAHRAQTALYTLLLSDRYDIAVQAGILYYLESSTMSRIAPPVLEIRQMVQQRNRLAAYIHRAKYPRQVEEQGAVPEEQGAAPEVQTQEVEESGLPALLKNPFKCGRCYAQRSCFTYHAMVENGTADSAGMIDDGKKNHSLVWSEAVGHLALTAEDKTEANALKGWFAKWDKLLTFEESEMSRYRKELWMMTSTEREAVGRCFGGLVLGQDLTSTASAVTQTVVDGIEGSGGRINRYAYILKRAVTSSGTSFAEGTQLTAGEPVVVSSEGGQWALANGYVIAATKHDITVAVDRRLGNARQRLGGFDESSNHAFRGAMTVGEESNATIASSSASEMLYRLDKDEFSNGLGLVRNNLVTMMSAHPIHTKLRQQIVLGGKPTFTSLSQLPTLPPSQLGDMNEDQRAAVSKVLSAQDYALILGMPGTGKTTTIAHIIRALLADNKTVLLTSFTHTAVDNILLKLRDIAPPNSILRLGVPAKINPEVQKFCLLATTPRKSIEEIEEAYMGCRIVATTCMGTSHAVFHRRAFDVCIVDEASQITLPTALGPLLLARKFVLVGDHYQLPPLVQNRAALEGGLDISLFRQLSEEHPAAVATLGKQYRMCEEIMSLSNTLIYDGQLRCGNEEVARTTLVVDDMAVLQDLHSGSTDCAAHCWLADILGPSRKVVYGNTDPIGNDAFESLTSGKNITNRVEATLSAQIVLGLLKLGVPGKNIGVITLYRSQLALIRQLYKLAGIGPEVEIDSADRFQGRDKECVVLSMVRSNELGVVGELLRDWRRVNVALTRAKSKLVVLGSRRTLVNNELLARFLSLVDERGWAFDLPKTADSCHAFDFGSQATGTAGLSLPESTPSPTKKHGAARKQANGIPRKTPPGGTPTSRHILQLSASAGNRSPVKGGGKTGELKTPGKIIKGQSTSPFSIIRFLDCPDPAAAAKALISRSILSTGIFELWGAGTDYNALHADIRARTESLWPHFSKQTLRFKIDSFHGSHTLSEHRSIIETFKYMAFEGPIQMRTPTNKFDVFEDHELDAPIPRRLFFGRQVAESGRRAMNKYDLKKRSYIATTSMDAELSLVTANMAQAAPGTLMYDPFMGTGSFPLVCAHFGAVVFGSDLDGRSIRGKSGGRSVKGNFGQYSTSSHYLGGFVADLTNSPLRQDRILQAIVCDPPYGVREGLKVLGSTRAALQEVVYLADTGLPAHLQPNYVPPKKAYSFFRMLDDILHFAAERLADNGRLCMWMPVAGLVEGEEAPPEPGVAVEAEYDIPRHPALQLVSVCTQDFNKWSRQLLTYRRLAEEGVDRGRMIVYEAGRLALREGETLDSKATADDLNAFRKKVSPDTPIRGYARRRGLR</sequence>
<feature type="domain" description="DNA2/NAM7 helicase helicase" evidence="25">
    <location>
        <begin position="1216"/>
        <end position="1310"/>
    </location>
</feature>
<dbReference type="GO" id="GO:0005737">
    <property type="term" value="C:cytoplasm"/>
    <property type="evidence" value="ECO:0007669"/>
    <property type="project" value="TreeGrafter"/>
</dbReference>
<evidence type="ECO:0000256" key="21">
    <source>
        <dbReference type="ARBA" id="ARBA00047995"/>
    </source>
</evidence>
<feature type="compositionally biased region" description="Low complexity" evidence="23">
    <location>
        <begin position="341"/>
        <end position="355"/>
    </location>
</feature>
<dbReference type="GO" id="GO:0006281">
    <property type="term" value="P:DNA repair"/>
    <property type="evidence" value="ECO:0007669"/>
    <property type="project" value="UniProtKB-KW"/>
</dbReference>
<keyword evidence="16" id="KW-0411">Iron-sulfur</keyword>
<evidence type="ECO:0000256" key="11">
    <source>
        <dbReference type="ARBA" id="ARBA00022763"/>
    </source>
</evidence>
<dbReference type="InterPro" id="IPR041679">
    <property type="entry name" value="DNA2/NAM7-like_C"/>
</dbReference>
<feature type="compositionally biased region" description="Basic residues" evidence="23">
    <location>
        <begin position="15"/>
        <end position="27"/>
    </location>
</feature>
<evidence type="ECO:0000259" key="26">
    <source>
        <dbReference type="Pfam" id="PF13087"/>
    </source>
</evidence>
<comment type="subcellular location">
    <subcellularLocation>
        <location evidence="3">Cytoplasm</location>
    </subcellularLocation>
    <subcellularLocation>
        <location evidence="2">Nucleus</location>
    </subcellularLocation>
</comment>
<keyword evidence="7" id="KW-0235">DNA replication</keyword>
<comment type="caution">
    <text evidence="28">The sequence shown here is derived from an EMBL/GenBank/DDBJ whole genome shotgun (WGS) entry which is preliminary data.</text>
</comment>
<keyword evidence="6 22" id="KW-0820">tRNA-binding</keyword>
<evidence type="ECO:0000259" key="27">
    <source>
        <dbReference type="Pfam" id="PF25904"/>
    </source>
</evidence>
<dbReference type="PROSITE" id="PS51627">
    <property type="entry name" value="SAM_MT_TRM11"/>
    <property type="match status" value="1"/>
</dbReference>
<dbReference type="PROSITE" id="PS00092">
    <property type="entry name" value="N6_MTASE"/>
    <property type="match status" value="1"/>
</dbReference>
<dbReference type="GO" id="GO:0051539">
    <property type="term" value="F:4 iron, 4 sulfur cluster binding"/>
    <property type="evidence" value="ECO:0007669"/>
    <property type="project" value="UniProtKB-KW"/>
</dbReference>
<evidence type="ECO:0000256" key="14">
    <source>
        <dbReference type="ARBA" id="ARBA00022840"/>
    </source>
</evidence>
<dbReference type="Proteomes" id="UP000309340">
    <property type="component" value="Unassembled WGS sequence"/>
</dbReference>
<evidence type="ECO:0000256" key="10">
    <source>
        <dbReference type="ARBA" id="ARBA00022741"/>
    </source>
</evidence>
<evidence type="ECO:0000256" key="15">
    <source>
        <dbReference type="ARBA" id="ARBA00023004"/>
    </source>
</evidence>
<evidence type="ECO:0000256" key="6">
    <source>
        <dbReference type="ARBA" id="ARBA00022555"/>
    </source>
</evidence>
<evidence type="ECO:0000259" key="24">
    <source>
        <dbReference type="Pfam" id="PF08696"/>
    </source>
</evidence>
<feature type="compositionally biased region" description="Low complexity" evidence="23">
    <location>
        <begin position="434"/>
        <end position="447"/>
    </location>
</feature>
<dbReference type="Pfam" id="PF13086">
    <property type="entry name" value="AAA_11"/>
    <property type="match status" value="2"/>
</dbReference>
<evidence type="ECO:0000256" key="4">
    <source>
        <dbReference type="ARBA" id="ARBA00007913"/>
    </source>
</evidence>
<dbReference type="InterPro" id="IPR011604">
    <property type="entry name" value="PDDEXK-like_dom_sf"/>
</dbReference>
<dbReference type="GO" id="GO:0000049">
    <property type="term" value="F:tRNA binding"/>
    <property type="evidence" value="ECO:0007669"/>
    <property type="project" value="UniProtKB-UniRule"/>
</dbReference>
<keyword evidence="10" id="KW-0547">Nucleotide-binding</keyword>
<evidence type="ECO:0000256" key="9">
    <source>
        <dbReference type="ARBA" id="ARBA00022723"/>
    </source>
</evidence>
<keyword evidence="5" id="KW-0004">4Fe-4S</keyword>
<feature type="compositionally biased region" description="Low complexity" evidence="23">
    <location>
        <begin position="190"/>
        <end position="200"/>
    </location>
</feature>
<dbReference type="InterPro" id="IPR016691">
    <property type="entry name" value="TRMT11"/>
</dbReference>
<dbReference type="GO" id="GO:0005524">
    <property type="term" value="F:ATP binding"/>
    <property type="evidence" value="ECO:0007669"/>
    <property type="project" value="UniProtKB-KW"/>
</dbReference>
<keyword evidence="12" id="KW-0378">Hydrolase</keyword>
<evidence type="ECO:0000256" key="2">
    <source>
        <dbReference type="ARBA" id="ARBA00004123"/>
    </source>
</evidence>
<keyword evidence="22" id="KW-0694">RNA-binding</keyword>
<dbReference type="SUPFAM" id="SSF52540">
    <property type="entry name" value="P-loop containing nucleoside triphosphate hydrolases"/>
    <property type="match status" value="1"/>
</dbReference>
<dbReference type="InterPro" id="IPR027417">
    <property type="entry name" value="P-loop_NTPase"/>
</dbReference>
<dbReference type="STRING" id="329884.A0A4U0Y1F1"/>
<evidence type="ECO:0000256" key="7">
    <source>
        <dbReference type="ARBA" id="ARBA00022705"/>
    </source>
</evidence>
<dbReference type="PANTHER" id="PTHR10887:SF433">
    <property type="entry name" value="DNA REPLICATION ATP-DEPENDENT HELICASE_NUCLEASE DNA2"/>
    <property type="match status" value="1"/>
</dbReference>
<dbReference type="Gene3D" id="3.40.50.300">
    <property type="entry name" value="P-loop containing nucleotide triphosphate hydrolases"/>
    <property type="match status" value="3"/>
</dbReference>
<evidence type="ECO:0000256" key="19">
    <source>
        <dbReference type="ARBA" id="ARBA00023242"/>
    </source>
</evidence>
<dbReference type="InterPro" id="IPR014808">
    <property type="entry name" value="DNA_replication_fac_Dna2_N"/>
</dbReference>
<gene>
    <name evidence="28" type="ORF">B0A55_02046</name>
</gene>
<comment type="cofactor">
    <cofactor evidence="1">
        <name>[4Fe-4S] cluster</name>
        <dbReference type="ChEBI" id="CHEBI:49883"/>
    </cofactor>
</comment>
<evidence type="ECO:0000259" key="25">
    <source>
        <dbReference type="Pfam" id="PF13086"/>
    </source>
</evidence>
<dbReference type="Gene3D" id="3.40.50.150">
    <property type="entry name" value="Vaccinia Virus protein VP39"/>
    <property type="match status" value="1"/>
</dbReference>
<evidence type="ECO:0000256" key="17">
    <source>
        <dbReference type="ARBA" id="ARBA00023125"/>
    </source>
</evidence>
<dbReference type="InterPro" id="IPR002052">
    <property type="entry name" value="DNA_methylase_N6_adenine_CS"/>
</dbReference>
<dbReference type="GO" id="GO:0032259">
    <property type="term" value="P:methylation"/>
    <property type="evidence" value="ECO:0007669"/>
    <property type="project" value="UniProtKB-UniRule"/>
</dbReference>
<feature type="domain" description="tRNA (guanine(10)-N(2))-methyltransferase TRMT11 N-terminal" evidence="27">
    <location>
        <begin position="1725"/>
        <end position="1863"/>
    </location>
</feature>
<feature type="domain" description="DNA replication factor Dna2 N-terminal" evidence="24">
    <location>
        <begin position="604"/>
        <end position="677"/>
    </location>
</feature>
<evidence type="ECO:0000256" key="20">
    <source>
        <dbReference type="ARBA" id="ARBA00023268"/>
    </source>
</evidence>
<dbReference type="PANTHER" id="PTHR10887">
    <property type="entry name" value="DNA2/NAM7 HELICASE FAMILY"/>
    <property type="match status" value="1"/>
</dbReference>
<dbReference type="GO" id="GO:0017108">
    <property type="term" value="F:5'-flap endonuclease activity"/>
    <property type="evidence" value="ECO:0007669"/>
    <property type="project" value="TreeGrafter"/>
</dbReference>
<dbReference type="GO" id="GO:0160102">
    <property type="term" value="F:tRNA (guanine(10)-N2)-methyltransferase activity"/>
    <property type="evidence" value="ECO:0007669"/>
    <property type="project" value="InterPro"/>
</dbReference>
<dbReference type="CDD" id="cd18041">
    <property type="entry name" value="DEXXQc_DNA2"/>
    <property type="match status" value="1"/>
</dbReference>
<evidence type="ECO:0000256" key="5">
    <source>
        <dbReference type="ARBA" id="ARBA00022485"/>
    </source>
</evidence>
<keyword evidence="22" id="KW-0949">S-adenosyl-L-methionine</keyword>
<dbReference type="EMBL" id="NAJQ01000039">
    <property type="protein sequence ID" value="TKA82158.1"/>
    <property type="molecule type" value="Genomic_DNA"/>
</dbReference>
<name>A0A4U0Y1F1_9PEZI</name>
<keyword evidence="14" id="KW-0067">ATP-binding</keyword>
<keyword evidence="9" id="KW-0479">Metal-binding</keyword>
<feature type="compositionally biased region" description="Polar residues" evidence="23">
    <location>
        <begin position="92"/>
        <end position="116"/>
    </location>
</feature>
<dbReference type="InterPro" id="IPR026851">
    <property type="entry name" value="Dna2/JHS1_DEXXQ-box"/>
</dbReference>
<evidence type="ECO:0000256" key="16">
    <source>
        <dbReference type="ARBA" id="ARBA00023014"/>
    </source>
</evidence>
<keyword evidence="22" id="KW-0808">Transferase</keyword>
<dbReference type="SUPFAM" id="SSF53335">
    <property type="entry name" value="S-adenosyl-L-methionine-dependent methyltransferases"/>
    <property type="match status" value="1"/>
</dbReference>
<feature type="region of interest" description="Disordered" evidence="23">
    <location>
        <begin position="419"/>
        <end position="462"/>
    </location>
</feature>
<dbReference type="Pfam" id="PF08696">
    <property type="entry name" value="Dna2"/>
    <property type="match status" value="2"/>
</dbReference>
<dbReference type="InterPro" id="IPR059073">
    <property type="entry name" value="TRMT11_N"/>
</dbReference>
<protein>
    <submittedName>
        <fullName evidence="28">Uncharacterized protein</fullName>
    </submittedName>
</protein>
<dbReference type="Pfam" id="PF25904">
    <property type="entry name" value="Tmrp11_N"/>
    <property type="match status" value="1"/>
</dbReference>
<keyword evidence="15" id="KW-0408">Iron</keyword>
<reference evidence="28 29" key="1">
    <citation type="submission" date="2017-03" db="EMBL/GenBank/DDBJ databases">
        <title>Genomes of endolithic fungi from Antarctica.</title>
        <authorList>
            <person name="Coleine C."/>
            <person name="Masonjones S."/>
            <person name="Stajich J.E."/>
        </authorList>
    </citation>
    <scope>NUCLEOTIDE SEQUENCE [LARGE SCALE GENOMIC DNA]</scope>
    <source>
        <strain evidence="28 29">CCFEE 5184</strain>
    </source>
</reference>
<keyword evidence="22" id="KW-0819">tRNA processing</keyword>
<dbReference type="GO" id="GO:0071932">
    <property type="term" value="P:replication fork reversal"/>
    <property type="evidence" value="ECO:0007669"/>
    <property type="project" value="TreeGrafter"/>
</dbReference>
<keyword evidence="11" id="KW-0227">DNA damage</keyword>
<accession>A0A4U0Y1F1</accession>
<feature type="compositionally biased region" description="Polar residues" evidence="23">
    <location>
        <begin position="1691"/>
        <end position="1706"/>
    </location>
</feature>
<comment type="similarity">
    <text evidence="22">Belongs to the class I-like SAM-binding methyltransferase superfamily. TRM11 methyltransferase family.</text>
</comment>
<dbReference type="GO" id="GO:0017116">
    <property type="term" value="F:single-stranded DNA helicase activity"/>
    <property type="evidence" value="ECO:0007669"/>
    <property type="project" value="InterPro"/>
</dbReference>
<keyword evidence="8" id="KW-0540">Nuclease</keyword>
<keyword evidence="22" id="KW-0489">Methyltransferase</keyword>
<evidence type="ECO:0000313" key="28">
    <source>
        <dbReference type="EMBL" id="TKA82158.1"/>
    </source>
</evidence>
<proteinExistence type="inferred from homology"/>
<dbReference type="CDD" id="cd18808">
    <property type="entry name" value="SF1_C_Upf1"/>
    <property type="match status" value="1"/>
</dbReference>
<evidence type="ECO:0000256" key="18">
    <source>
        <dbReference type="ARBA" id="ARBA00023204"/>
    </source>
</evidence>
<keyword evidence="20" id="KW-0511">Multifunctional enzyme</keyword>
<dbReference type="Gene3D" id="3.90.320.10">
    <property type="match status" value="1"/>
</dbReference>
<feature type="region of interest" description="Disordered" evidence="23">
    <location>
        <begin position="1657"/>
        <end position="1726"/>
    </location>
</feature>
<feature type="domain" description="DNA2/NAM7 helicase helicase" evidence="25">
    <location>
        <begin position="1319"/>
        <end position="1385"/>
    </location>
</feature>
<dbReference type="GO" id="GO:0008033">
    <property type="term" value="P:tRNA processing"/>
    <property type="evidence" value="ECO:0007669"/>
    <property type="project" value="UniProtKB-UniRule"/>
</dbReference>
<evidence type="ECO:0000256" key="8">
    <source>
        <dbReference type="ARBA" id="ARBA00022722"/>
    </source>
</evidence>
<keyword evidence="18" id="KW-0234">DNA repair</keyword>
<evidence type="ECO:0000256" key="3">
    <source>
        <dbReference type="ARBA" id="ARBA00004496"/>
    </source>
</evidence>
<evidence type="ECO:0000256" key="23">
    <source>
        <dbReference type="SAM" id="MobiDB-lite"/>
    </source>
</evidence>
<keyword evidence="13" id="KW-0347">Helicase</keyword>
<dbReference type="Pfam" id="PF13087">
    <property type="entry name" value="AAA_12"/>
    <property type="match status" value="1"/>
</dbReference>
<keyword evidence="17" id="KW-0238">DNA-binding</keyword>
<evidence type="ECO:0000256" key="13">
    <source>
        <dbReference type="ARBA" id="ARBA00022806"/>
    </source>
</evidence>
<dbReference type="FunFam" id="3.40.50.300:FF:001170">
    <property type="entry name" value="DNA replication helicase Dna2"/>
    <property type="match status" value="1"/>
</dbReference>
<evidence type="ECO:0000256" key="12">
    <source>
        <dbReference type="ARBA" id="ARBA00022801"/>
    </source>
</evidence>
<feature type="region of interest" description="Disordered" evidence="23">
    <location>
        <begin position="152"/>
        <end position="204"/>
    </location>
</feature>